<comment type="caution">
    <text evidence="4">The sequence shown here is derived from an EMBL/GenBank/DDBJ whole genome shotgun (WGS) entry which is preliminary data.</text>
</comment>
<dbReference type="InterPro" id="IPR036465">
    <property type="entry name" value="vWFA_dom_sf"/>
</dbReference>
<evidence type="ECO:0000256" key="1">
    <source>
        <dbReference type="ARBA" id="ARBA00022729"/>
    </source>
</evidence>
<evidence type="ECO:0000256" key="2">
    <source>
        <dbReference type="ARBA" id="ARBA00022837"/>
    </source>
</evidence>
<accession>A0ABT5EMI2</accession>
<keyword evidence="5" id="KW-1185">Reference proteome</keyword>
<dbReference type="PANTHER" id="PTHR10199">
    <property type="entry name" value="THROMBOSPONDIN"/>
    <property type="match status" value="1"/>
</dbReference>
<dbReference type="Pfam" id="PF02412">
    <property type="entry name" value="TSP_3"/>
    <property type="match status" value="3"/>
</dbReference>
<feature type="compositionally biased region" description="Acidic residues" evidence="3">
    <location>
        <begin position="453"/>
        <end position="470"/>
    </location>
</feature>
<keyword evidence="2" id="KW-0106">Calcium</keyword>
<protein>
    <submittedName>
        <fullName evidence="4">Thrombospondin type 3 repeat-containing protein</fullName>
    </submittedName>
</protein>
<feature type="region of interest" description="Disordered" evidence="3">
    <location>
        <begin position="452"/>
        <end position="538"/>
    </location>
</feature>
<keyword evidence="1" id="KW-0732">Signal</keyword>
<dbReference type="Gene3D" id="3.40.50.410">
    <property type="entry name" value="von Willebrand factor, type A domain"/>
    <property type="match status" value="1"/>
</dbReference>
<dbReference type="PANTHER" id="PTHR10199:SF119">
    <property type="entry name" value="RE20510P"/>
    <property type="match status" value="1"/>
</dbReference>
<evidence type="ECO:0000256" key="3">
    <source>
        <dbReference type="SAM" id="MobiDB-lite"/>
    </source>
</evidence>
<reference evidence="4 5" key="1">
    <citation type="submission" date="2022-11" db="EMBL/GenBank/DDBJ databases">
        <title>Minimal conservation of predation-associated metabolite biosynthetic gene clusters underscores biosynthetic potential of Myxococcota including descriptions for ten novel species: Archangium lansinium sp. nov., Myxococcus landrumus sp. nov., Nannocystis bai.</title>
        <authorList>
            <person name="Ahearne A."/>
            <person name="Stevens C."/>
            <person name="Dowd S."/>
        </authorList>
    </citation>
    <scope>NUCLEOTIDE SEQUENCE [LARGE SCALE GENOMIC DNA]</scope>
    <source>
        <strain evidence="4 5">RJM3</strain>
    </source>
</reference>
<dbReference type="InterPro" id="IPR017897">
    <property type="entry name" value="Thrombospondin_3_rpt"/>
</dbReference>
<proteinExistence type="predicted"/>
<gene>
    <name evidence="4" type="ORF">POL67_14600</name>
</gene>
<dbReference type="RefSeq" id="WP_271917963.1">
    <property type="nucleotide sequence ID" value="NZ_JAQNDO010000001.1"/>
</dbReference>
<name>A0ABT5EMI2_9BACT</name>
<dbReference type="EMBL" id="JAQNDO010000001">
    <property type="protein sequence ID" value="MDC0742582.1"/>
    <property type="molecule type" value="Genomic_DNA"/>
</dbReference>
<dbReference type="SUPFAM" id="SSF103647">
    <property type="entry name" value="TSP type-3 repeat"/>
    <property type="match status" value="2"/>
</dbReference>
<dbReference type="PROSITE" id="PS51234">
    <property type="entry name" value="TSP3"/>
    <property type="match status" value="1"/>
</dbReference>
<dbReference type="InterPro" id="IPR028974">
    <property type="entry name" value="TSP_type-3_rpt"/>
</dbReference>
<feature type="region of interest" description="Disordered" evidence="3">
    <location>
        <begin position="1"/>
        <end position="22"/>
    </location>
</feature>
<evidence type="ECO:0000313" key="4">
    <source>
        <dbReference type="EMBL" id="MDC0742582.1"/>
    </source>
</evidence>
<organism evidence="4 5">
    <name type="scientific">Polyangium mundeleinium</name>
    <dbReference type="NCBI Taxonomy" id="2995306"/>
    <lineage>
        <taxon>Bacteria</taxon>
        <taxon>Pseudomonadati</taxon>
        <taxon>Myxococcota</taxon>
        <taxon>Polyangia</taxon>
        <taxon>Polyangiales</taxon>
        <taxon>Polyangiaceae</taxon>
        <taxon>Polyangium</taxon>
    </lineage>
</organism>
<dbReference type="Gene3D" id="4.10.1080.10">
    <property type="entry name" value="TSP type-3 repeat"/>
    <property type="match status" value="2"/>
</dbReference>
<evidence type="ECO:0000313" key="5">
    <source>
        <dbReference type="Proteomes" id="UP001221411"/>
    </source>
</evidence>
<dbReference type="Proteomes" id="UP001221411">
    <property type="component" value="Unassembled WGS sequence"/>
</dbReference>
<feature type="compositionally biased region" description="Acidic residues" evidence="3">
    <location>
        <begin position="491"/>
        <end position="513"/>
    </location>
</feature>
<sequence length="619" mass="62324">MRASASKEATITMSSGDARSAMRRGSRGAGACVVVSAFAAASFFPNVVRADPAVCALEPAMWPARAKPYFLIAVDSSSAMTASVMQGGAAVTNSCGYPTTRIGHAKCAVKKTVEAYGDKVSIGLAAFARGTVLTCASSCGNDGNGSCIWLDYGGGGSPQAGCGPEPSSLPSSADRRGAEILVPVRRDNFYAPPLDPSNVPELLQWVDHTCAPSGGIPKEVWATGGKPLNGVLRDAYRYLSVGWTSPNGNRSFPSPLSDAGERPCRPLRVILLTAGTEGCDDAADAADAAADLLTGFSKGGISWSVKTHVVDFGSIAVNDAIANAGGTSKAIAAADEAALTTALASILESSLVGETCDEIDNDCNGCTDEGFGKGDACSAGIGACMSTGALVCDGNGATECNATPGEPTAEVCGDAIDSDCDGAPSNGCSADADGDGVPDAYDDCPDVVNLEQGDQDGDGVGDACDADPDGDGIPTEMGDNCPMTPNAGQEDRDEDGVGDACDADDAVDDDGDGVADTNDVCPGVPNVEQSDMDGDGVGDACDADIDGDGVANFADSCPLDPRLSCPNPVVDVSGCACRVGSTAAAGPELWASILAGLAVLAARRSVNRSASRTARTTRR</sequence>
<dbReference type="InterPro" id="IPR003367">
    <property type="entry name" value="Thrombospondin_3-like_rpt"/>
</dbReference>